<evidence type="ECO:0000259" key="9">
    <source>
        <dbReference type="PROSITE" id="PS51778"/>
    </source>
</evidence>
<dbReference type="Proteomes" id="UP000005627">
    <property type="component" value="Chromosome 3"/>
</dbReference>
<evidence type="ECO:0000256" key="6">
    <source>
        <dbReference type="ARBA" id="ARBA00037847"/>
    </source>
</evidence>
<dbReference type="InterPro" id="IPR031968">
    <property type="entry name" value="VASt"/>
</dbReference>
<evidence type="ECO:0000256" key="8">
    <source>
        <dbReference type="SAM" id="Phobius"/>
    </source>
</evidence>
<dbReference type="GO" id="GO:0032934">
    <property type="term" value="F:sterol binding"/>
    <property type="evidence" value="ECO:0007669"/>
    <property type="project" value="TreeGrafter"/>
</dbReference>
<dbReference type="FunCoup" id="G8ZQY4">
    <property type="interactions" value="167"/>
</dbReference>
<feature type="region of interest" description="Disordered" evidence="7">
    <location>
        <begin position="159"/>
        <end position="217"/>
    </location>
</feature>
<feature type="region of interest" description="Disordered" evidence="7">
    <location>
        <begin position="370"/>
        <end position="416"/>
    </location>
</feature>
<protein>
    <recommendedName>
        <fullName evidence="9">VASt domain-containing protein</fullName>
    </recommendedName>
</protein>
<dbReference type="Pfam" id="PF02893">
    <property type="entry name" value="GRAM"/>
    <property type="match status" value="1"/>
</dbReference>
<evidence type="ECO:0000256" key="7">
    <source>
        <dbReference type="SAM" id="MobiDB-lite"/>
    </source>
</evidence>
<keyword evidence="3 8" id="KW-0812">Transmembrane</keyword>
<dbReference type="GO" id="GO:0140268">
    <property type="term" value="C:endoplasmic reticulum-plasma membrane contact site"/>
    <property type="evidence" value="ECO:0007669"/>
    <property type="project" value="TreeGrafter"/>
</dbReference>
<dbReference type="GO" id="GO:0032366">
    <property type="term" value="P:intracellular sterol transport"/>
    <property type="evidence" value="ECO:0007669"/>
    <property type="project" value="TreeGrafter"/>
</dbReference>
<dbReference type="InterPro" id="IPR051482">
    <property type="entry name" value="Cholesterol_transport"/>
</dbReference>
<feature type="region of interest" description="Disordered" evidence="7">
    <location>
        <begin position="131"/>
        <end position="150"/>
    </location>
</feature>
<dbReference type="GO" id="GO:0005739">
    <property type="term" value="C:mitochondrion"/>
    <property type="evidence" value="ECO:0007669"/>
    <property type="project" value="TreeGrafter"/>
</dbReference>
<dbReference type="OrthoDB" id="2162691at2759"/>
<dbReference type="PANTHER" id="PTHR23319:SF4">
    <property type="entry name" value="GRAM DOMAIN CONTAINING 1B, ISOFORM E"/>
    <property type="match status" value="1"/>
</dbReference>
<feature type="region of interest" description="Disordered" evidence="7">
    <location>
        <begin position="431"/>
        <end position="469"/>
    </location>
</feature>
<evidence type="ECO:0000313" key="11">
    <source>
        <dbReference type="Proteomes" id="UP000005627"/>
    </source>
</evidence>
<dbReference type="PROSITE" id="PS51778">
    <property type="entry name" value="VAST"/>
    <property type="match status" value="1"/>
</dbReference>
<dbReference type="GO" id="GO:0005886">
    <property type="term" value="C:plasma membrane"/>
    <property type="evidence" value="ECO:0007669"/>
    <property type="project" value="TreeGrafter"/>
</dbReference>
<keyword evidence="5 8" id="KW-0472">Membrane</keyword>
<dbReference type="GO" id="GO:0005789">
    <property type="term" value="C:endoplasmic reticulum membrane"/>
    <property type="evidence" value="ECO:0007669"/>
    <property type="project" value="UniProtKB-SubCell"/>
</dbReference>
<name>G8ZQY4_TORDE</name>
<feature type="compositionally biased region" description="Acidic residues" evidence="7">
    <location>
        <begin position="443"/>
        <end position="454"/>
    </location>
</feature>
<dbReference type="Pfam" id="PF16016">
    <property type="entry name" value="VASt"/>
    <property type="match status" value="1"/>
</dbReference>
<feature type="compositionally biased region" description="Polar residues" evidence="7">
    <location>
        <begin position="101"/>
        <end position="118"/>
    </location>
</feature>
<dbReference type="eggNOG" id="KOG1032">
    <property type="taxonomic scope" value="Eukaryota"/>
</dbReference>
<dbReference type="RefSeq" id="XP_003680137.1">
    <property type="nucleotide sequence ID" value="XM_003680089.1"/>
</dbReference>
<feature type="domain" description="VASt" evidence="9">
    <location>
        <begin position="502"/>
        <end position="674"/>
    </location>
</feature>
<comment type="subcellular location">
    <subcellularLocation>
        <location evidence="6">Endomembrane system</location>
        <topology evidence="6">Single-pass membrane protein</topology>
    </subcellularLocation>
    <subcellularLocation>
        <location evidence="1">Endoplasmic reticulum membrane</location>
    </subcellularLocation>
</comment>
<dbReference type="EMBL" id="HE616744">
    <property type="protein sequence ID" value="CCE90926.1"/>
    <property type="molecule type" value="Genomic_DNA"/>
</dbReference>
<dbReference type="InterPro" id="IPR004182">
    <property type="entry name" value="GRAM"/>
</dbReference>
<gene>
    <name evidence="10" type="primary">TDEL0C00370</name>
    <name evidence="10" type="ORF">TDEL_0C00370</name>
</gene>
<reference evidence="10 11" key="1">
    <citation type="journal article" date="2011" name="Proc. Natl. Acad. Sci. U.S.A.">
        <title>Evolutionary erosion of yeast sex chromosomes by mating-type switching accidents.</title>
        <authorList>
            <person name="Gordon J.L."/>
            <person name="Armisen D."/>
            <person name="Proux-Wera E."/>
            <person name="Oheigeartaigh S.S."/>
            <person name="Byrne K.P."/>
            <person name="Wolfe K.H."/>
        </authorList>
    </citation>
    <scope>NUCLEOTIDE SEQUENCE [LARGE SCALE GENOMIC DNA]</scope>
    <source>
        <strain evidence="11">ATCC 10662 / CBS 1146 / NBRC 0425 / NCYC 2629 / NRRL Y-866</strain>
    </source>
</reference>
<feature type="compositionally biased region" description="Polar residues" evidence="7">
    <location>
        <begin position="159"/>
        <end position="172"/>
    </location>
</feature>
<dbReference type="KEGG" id="tdl:TDEL_0C00370"/>
<proteinExistence type="inferred from homology"/>
<evidence type="ECO:0000256" key="3">
    <source>
        <dbReference type="ARBA" id="ARBA00022692"/>
    </source>
</evidence>
<organism evidence="10 11">
    <name type="scientific">Torulaspora delbrueckii</name>
    <name type="common">Yeast</name>
    <name type="synonym">Candida colliculosa</name>
    <dbReference type="NCBI Taxonomy" id="4950"/>
    <lineage>
        <taxon>Eukaryota</taxon>
        <taxon>Fungi</taxon>
        <taxon>Dikarya</taxon>
        <taxon>Ascomycota</taxon>
        <taxon>Saccharomycotina</taxon>
        <taxon>Saccharomycetes</taxon>
        <taxon>Saccharomycetales</taxon>
        <taxon>Saccharomycetaceae</taxon>
        <taxon>Torulaspora</taxon>
    </lineage>
</organism>
<keyword evidence="11" id="KW-1185">Reference proteome</keyword>
<dbReference type="PANTHER" id="PTHR23319">
    <property type="entry name" value="GRAM DOMAIN CONTAINING 1B, ISOFORM E"/>
    <property type="match status" value="1"/>
</dbReference>
<feature type="compositionally biased region" description="Polar residues" evidence="7">
    <location>
        <begin position="707"/>
        <end position="716"/>
    </location>
</feature>
<dbReference type="GeneID" id="11500248"/>
<keyword evidence="4 8" id="KW-1133">Transmembrane helix</keyword>
<feature type="transmembrane region" description="Helical" evidence="8">
    <location>
        <begin position="733"/>
        <end position="752"/>
    </location>
</feature>
<dbReference type="InterPro" id="IPR011993">
    <property type="entry name" value="PH-like_dom_sf"/>
</dbReference>
<evidence type="ECO:0000256" key="2">
    <source>
        <dbReference type="ARBA" id="ARBA00006582"/>
    </source>
</evidence>
<feature type="compositionally biased region" description="Polar residues" evidence="7">
    <location>
        <begin position="407"/>
        <end position="416"/>
    </location>
</feature>
<feature type="region of interest" description="Disordered" evidence="7">
    <location>
        <begin position="1"/>
        <end position="118"/>
    </location>
</feature>
<evidence type="ECO:0000313" key="10">
    <source>
        <dbReference type="EMBL" id="CCE90926.1"/>
    </source>
</evidence>
<accession>G8ZQY4</accession>
<dbReference type="GO" id="GO:0120015">
    <property type="term" value="F:sterol transfer activity"/>
    <property type="evidence" value="ECO:0007669"/>
    <property type="project" value="TreeGrafter"/>
</dbReference>
<dbReference type="InParanoid" id="G8ZQY4"/>
<evidence type="ECO:0000256" key="5">
    <source>
        <dbReference type="ARBA" id="ARBA00023136"/>
    </source>
</evidence>
<dbReference type="SMART" id="SM00568">
    <property type="entry name" value="GRAM"/>
    <property type="match status" value="1"/>
</dbReference>
<dbReference type="GO" id="GO:0032541">
    <property type="term" value="C:cortical endoplasmic reticulum"/>
    <property type="evidence" value="ECO:0007669"/>
    <property type="project" value="TreeGrafter"/>
</dbReference>
<comment type="similarity">
    <text evidence="2">Belongs to the YSP2 family.</text>
</comment>
<dbReference type="AlphaFoldDB" id="G8ZQY4"/>
<feature type="region of interest" description="Disordered" evidence="7">
    <location>
        <begin position="682"/>
        <end position="719"/>
    </location>
</feature>
<dbReference type="Gene3D" id="2.30.29.30">
    <property type="entry name" value="Pleckstrin-homology domain (PH domain)/Phosphotyrosine-binding domain (PTB)"/>
    <property type="match status" value="1"/>
</dbReference>
<sequence length="838" mass="92932">MEPSDVDNWTPVSDGGADDSETTLTRRNRDSSEANLLSPLSDPFVPEVQELPVDDDEAAEAVEGPKSPYTRKSSLRRKSGSSLDAVALNLKSSPADPHLSDVNSISSTASMSAGKNSALSSVNDIISNSEKNSIKSSAEGIQPPSGAATFFDSMMSSLSFKQGSQQSTQQGLDTKKANPPDIITHRRQPSTNNKKTGKKANSPPETSSPLKEVEKPQEMVRRVSLHDNETFDPKRFVGETYLDTPFHYANAERNAEFHSLFKNVPESDRLLDDFSCALSREFLYQGRIYVSESHLCFSSSLLGWIAKVVTPFKDVTYMEKTSTAGLFPNAISIETETSKTQFNGFISRDTAFTLLKEVWSRTLLAQGEKQKDESLTKSVSTTSMDRHMVSQPENRSYTDLVRPSEPPSRTSFVSENDSIIEDAIRSVDDYTPSHYAYDSGVGSEDEDDDEEDDKHEEQSAGKPTSSKTKKIGFKLKPKVNYEYDGPYYAKATSFQYKPEDNKETVLAELELDAPPGVVFQLLFSETNPKFWLEFFKTQDSSQFSEIGRFDQVNQEGQHYREFTYAKGLHFPVGPKSTKCVVQETILHLDYSDYINVLNITRTPDVPSGGSFSTRTRYMFRWASETTCALKISYWVEWTASSWIKSMVESSCKSGQLAATKDLVEHIKRYVAENTEKGTVSVYTSPSKVGGRKAKVSTRPPAEKTTGEARSSAQLSNEGRLAEKAAGQPFGGSAYVLPLLLTITLLLALNLFYQMSIKRDMDRIQDFISLQTSGNWGRANHPLIDLPAKAPSAKGGLAGELKKWLGRTKPQNTTYAESTVEQFLSSLETLLAEMAERSG</sequence>
<dbReference type="CDD" id="cd13220">
    <property type="entry name" value="PH-GRAM_GRAMDC"/>
    <property type="match status" value="1"/>
</dbReference>
<evidence type="ECO:0000256" key="4">
    <source>
        <dbReference type="ARBA" id="ARBA00022989"/>
    </source>
</evidence>
<dbReference type="HOGENOM" id="CLU_015638_1_0_1"/>
<evidence type="ECO:0000256" key="1">
    <source>
        <dbReference type="ARBA" id="ARBA00004586"/>
    </source>
</evidence>